<sequence length="416" mass="46847">MTIHDIDSIARRGEQQWNIAIAFLAIAWVFVALRMWTRTHVIHNFGWDDGTMILATMVFTVYCATMVYLHDHGAGTHITSVAQLVLLNNWMIVGETTYLLTVMILKLSLGIFFARIVVNQWHLWTIYLTVSINILSSVASFFFVILRCGGDLNEYVYRQLRNDCTSRSWNRFFAFQQAALTTVTDVVFVALPVLILWNTSMDLRTKISVGFILSLATLGCICSIIRFQYVDGLTQMEDFYWNATNIAIWSTIEPGAGIIAGCLATLKPFLKRFIINAQSLHSSSSKPARGSSRSFPSNKQASQQKPTVASNSGGPVADSSYHEMNPVLPIRKQYVIELKSEFIRPGGSTERIFDPEAGDGNWQLRDTERELTLRSTRTRSTRTNRSKSESESDIHQSERPLPPLPPGPPQRGDENV</sequence>
<feature type="transmembrane region" description="Helical" evidence="7">
    <location>
        <begin position="90"/>
        <end position="114"/>
    </location>
</feature>
<feature type="compositionally biased region" description="Low complexity" evidence="6">
    <location>
        <begin position="282"/>
        <end position="294"/>
    </location>
</feature>
<feature type="domain" description="Rhodopsin" evidence="8">
    <location>
        <begin position="33"/>
        <end position="272"/>
    </location>
</feature>
<feature type="compositionally biased region" description="Polar residues" evidence="6">
    <location>
        <begin position="295"/>
        <end position="313"/>
    </location>
</feature>
<gene>
    <name evidence="9" type="ORF">P154DRAFT_28509</name>
</gene>
<feature type="compositionally biased region" description="Basic and acidic residues" evidence="6">
    <location>
        <begin position="386"/>
        <end position="398"/>
    </location>
</feature>
<proteinExistence type="inferred from homology"/>
<evidence type="ECO:0000256" key="5">
    <source>
        <dbReference type="ARBA" id="ARBA00038359"/>
    </source>
</evidence>
<feature type="region of interest" description="Disordered" evidence="6">
    <location>
        <begin position="346"/>
        <end position="416"/>
    </location>
</feature>
<dbReference type="GO" id="GO:0016020">
    <property type="term" value="C:membrane"/>
    <property type="evidence" value="ECO:0007669"/>
    <property type="project" value="UniProtKB-SubCell"/>
</dbReference>
<keyword evidence="4 7" id="KW-0472">Membrane</keyword>
<dbReference type="EMBL" id="ML977656">
    <property type="protein sequence ID" value="KAF1994553.1"/>
    <property type="molecule type" value="Genomic_DNA"/>
</dbReference>
<comment type="subcellular location">
    <subcellularLocation>
        <location evidence="1">Membrane</location>
        <topology evidence="1">Multi-pass membrane protein</topology>
    </subcellularLocation>
</comment>
<keyword evidence="3 7" id="KW-1133">Transmembrane helix</keyword>
<name>A0A6A5VYC1_9PLEO</name>
<dbReference type="OrthoDB" id="4682787at2759"/>
<feature type="transmembrane region" description="Helical" evidence="7">
    <location>
        <begin position="126"/>
        <end position="146"/>
    </location>
</feature>
<dbReference type="InterPro" id="IPR049326">
    <property type="entry name" value="Rhodopsin_dom_fungi"/>
</dbReference>
<evidence type="ECO:0000256" key="1">
    <source>
        <dbReference type="ARBA" id="ARBA00004141"/>
    </source>
</evidence>
<feature type="transmembrane region" description="Helical" evidence="7">
    <location>
        <begin position="178"/>
        <end position="197"/>
    </location>
</feature>
<comment type="similarity">
    <text evidence="5">Belongs to the SAT4 family.</text>
</comment>
<protein>
    <recommendedName>
        <fullName evidence="8">Rhodopsin domain-containing protein</fullName>
    </recommendedName>
</protein>
<dbReference type="InterPro" id="IPR052337">
    <property type="entry name" value="SAT4-like"/>
</dbReference>
<feature type="transmembrane region" description="Helical" evidence="7">
    <location>
        <begin position="247"/>
        <end position="266"/>
    </location>
</feature>
<evidence type="ECO:0000256" key="4">
    <source>
        <dbReference type="ARBA" id="ARBA00023136"/>
    </source>
</evidence>
<keyword evidence="2 7" id="KW-0812">Transmembrane</keyword>
<organism evidence="9 10">
    <name type="scientific">Amniculicola lignicola CBS 123094</name>
    <dbReference type="NCBI Taxonomy" id="1392246"/>
    <lineage>
        <taxon>Eukaryota</taxon>
        <taxon>Fungi</taxon>
        <taxon>Dikarya</taxon>
        <taxon>Ascomycota</taxon>
        <taxon>Pezizomycotina</taxon>
        <taxon>Dothideomycetes</taxon>
        <taxon>Pleosporomycetidae</taxon>
        <taxon>Pleosporales</taxon>
        <taxon>Amniculicolaceae</taxon>
        <taxon>Amniculicola</taxon>
    </lineage>
</organism>
<dbReference type="Pfam" id="PF20684">
    <property type="entry name" value="Fung_rhodopsin"/>
    <property type="match status" value="1"/>
</dbReference>
<evidence type="ECO:0000256" key="6">
    <source>
        <dbReference type="SAM" id="MobiDB-lite"/>
    </source>
</evidence>
<dbReference type="AlphaFoldDB" id="A0A6A5VYC1"/>
<evidence type="ECO:0000313" key="9">
    <source>
        <dbReference type="EMBL" id="KAF1994553.1"/>
    </source>
</evidence>
<keyword evidence="10" id="KW-1185">Reference proteome</keyword>
<feature type="region of interest" description="Disordered" evidence="6">
    <location>
        <begin position="282"/>
        <end position="322"/>
    </location>
</feature>
<feature type="transmembrane region" description="Helical" evidence="7">
    <location>
        <begin position="17"/>
        <end position="37"/>
    </location>
</feature>
<dbReference type="PANTHER" id="PTHR33048:SF96">
    <property type="entry name" value="INTEGRAL MEMBRANE PROTEIN"/>
    <property type="match status" value="1"/>
</dbReference>
<evidence type="ECO:0000256" key="2">
    <source>
        <dbReference type="ARBA" id="ARBA00022692"/>
    </source>
</evidence>
<evidence type="ECO:0000259" key="8">
    <source>
        <dbReference type="Pfam" id="PF20684"/>
    </source>
</evidence>
<dbReference type="Proteomes" id="UP000799779">
    <property type="component" value="Unassembled WGS sequence"/>
</dbReference>
<evidence type="ECO:0000313" key="10">
    <source>
        <dbReference type="Proteomes" id="UP000799779"/>
    </source>
</evidence>
<evidence type="ECO:0000256" key="7">
    <source>
        <dbReference type="SAM" id="Phobius"/>
    </source>
</evidence>
<feature type="compositionally biased region" description="Basic residues" evidence="6">
    <location>
        <begin position="376"/>
        <end position="385"/>
    </location>
</feature>
<accession>A0A6A5VYC1</accession>
<feature type="transmembrane region" description="Helical" evidence="7">
    <location>
        <begin position="209"/>
        <end position="227"/>
    </location>
</feature>
<reference evidence="9" key="1">
    <citation type="journal article" date="2020" name="Stud. Mycol.">
        <title>101 Dothideomycetes genomes: a test case for predicting lifestyles and emergence of pathogens.</title>
        <authorList>
            <person name="Haridas S."/>
            <person name="Albert R."/>
            <person name="Binder M."/>
            <person name="Bloem J."/>
            <person name="Labutti K."/>
            <person name="Salamov A."/>
            <person name="Andreopoulos B."/>
            <person name="Baker S."/>
            <person name="Barry K."/>
            <person name="Bills G."/>
            <person name="Bluhm B."/>
            <person name="Cannon C."/>
            <person name="Castanera R."/>
            <person name="Culley D."/>
            <person name="Daum C."/>
            <person name="Ezra D."/>
            <person name="Gonzalez J."/>
            <person name="Henrissat B."/>
            <person name="Kuo A."/>
            <person name="Liang C."/>
            <person name="Lipzen A."/>
            <person name="Lutzoni F."/>
            <person name="Magnuson J."/>
            <person name="Mondo S."/>
            <person name="Nolan M."/>
            <person name="Ohm R."/>
            <person name="Pangilinan J."/>
            <person name="Park H.-J."/>
            <person name="Ramirez L."/>
            <person name="Alfaro M."/>
            <person name="Sun H."/>
            <person name="Tritt A."/>
            <person name="Yoshinaga Y."/>
            <person name="Zwiers L.-H."/>
            <person name="Turgeon B."/>
            <person name="Goodwin S."/>
            <person name="Spatafora J."/>
            <person name="Crous P."/>
            <person name="Grigoriev I."/>
        </authorList>
    </citation>
    <scope>NUCLEOTIDE SEQUENCE</scope>
    <source>
        <strain evidence="9">CBS 123094</strain>
    </source>
</reference>
<dbReference type="PANTHER" id="PTHR33048">
    <property type="entry name" value="PTH11-LIKE INTEGRAL MEMBRANE PROTEIN (AFU_ORTHOLOGUE AFUA_5G11245)"/>
    <property type="match status" value="1"/>
</dbReference>
<evidence type="ECO:0000256" key="3">
    <source>
        <dbReference type="ARBA" id="ARBA00022989"/>
    </source>
</evidence>
<feature type="compositionally biased region" description="Pro residues" evidence="6">
    <location>
        <begin position="400"/>
        <end position="409"/>
    </location>
</feature>
<feature type="transmembrane region" description="Helical" evidence="7">
    <location>
        <begin position="49"/>
        <end position="70"/>
    </location>
</feature>